<dbReference type="InterPro" id="IPR005829">
    <property type="entry name" value="Sugar_transporter_CS"/>
</dbReference>
<evidence type="ECO:0000256" key="5">
    <source>
        <dbReference type="ARBA" id="ARBA00022692"/>
    </source>
</evidence>
<feature type="transmembrane region" description="Helical" evidence="8">
    <location>
        <begin position="406"/>
        <end position="429"/>
    </location>
</feature>
<comment type="similarity">
    <text evidence="2">Belongs to the major facilitator superfamily. EmrB family.</text>
</comment>
<evidence type="ECO:0000256" key="8">
    <source>
        <dbReference type="SAM" id="Phobius"/>
    </source>
</evidence>
<evidence type="ECO:0000256" key="7">
    <source>
        <dbReference type="ARBA" id="ARBA00023136"/>
    </source>
</evidence>
<dbReference type="Gene3D" id="1.20.1720.10">
    <property type="entry name" value="Multidrug resistance protein D"/>
    <property type="match status" value="1"/>
</dbReference>
<dbReference type="OrthoDB" id="9812221at2"/>
<dbReference type="CDD" id="cd17503">
    <property type="entry name" value="MFS_LmrB_MDR_like"/>
    <property type="match status" value="1"/>
</dbReference>
<dbReference type="InterPro" id="IPR020846">
    <property type="entry name" value="MFS_dom"/>
</dbReference>
<accession>A0A5P9CQY9</accession>
<keyword evidence="10" id="KW-0614">Plasmid</keyword>
<keyword evidence="3" id="KW-0813">Transport</keyword>
<sequence>MTSIATATQENEVVVSNKEWWAIVGGLIGGFMAILDIQITNSSMKVIQGALSASLDDASWLMTSYFTAEIVAIPLCGWLSQALGTGRYSLWCIGGFLFSSLLCSMAWNLESMIVFRAMQGFCGGALIPLSFRLIIEILPQEKRPMGMSLFSIIATFAPAIGPAVGGWLTEHFSWHAIFYVNVFPSVLAWVLIQRSMKHPIIDWKIIRQGDYLGVVTVMVFLGTLEVILEKGGDENWFDSRMICILTFISAISFIVFVYDQIVCRHPLINIRLFRDQQYTHALLIFAMLGSAIYGTLFLVPYYLTMIHDYNATEIGHVVIWMGLPQLVILPFIPYLIRRYNPKYLIFIGFMGLAISSFMDCFMSADFAGPQMIASMLVRALGQPFIMVPLSMLATQNIKAEDAASSAVLINVFRSIGGSMGTAILSTYFITRIDFHLDAVKSRVSIGSQEFYHYLGDVKNVLLNQGLPTDNEHLQQTAVNILGERMAVQSQIMAFNDLFMIMGVMMLATAIMVLCSNRDFRLQLKQEEAI</sequence>
<evidence type="ECO:0000256" key="4">
    <source>
        <dbReference type="ARBA" id="ARBA00022475"/>
    </source>
</evidence>
<dbReference type="InterPro" id="IPR004638">
    <property type="entry name" value="EmrB-like"/>
</dbReference>
<comment type="subcellular location">
    <subcellularLocation>
        <location evidence="1">Cell membrane</location>
        <topology evidence="1">Multi-pass membrane protein</topology>
    </subcellularLocation>
</comment>
<dbReference type="PROSITE" id="PS50850">
    <property type="entry name" value="MFS"/>
    <property type="match status" value="1"/>
</dbReference>
<dbReference type="KEGG" id="vaq:FIV01_19680"/>
<dbReference type="EMBL" id="CP045351">
    <property type="protein sequence ID" value="QFT28624.1"/>
    <property type="molecule type" value="Genomic_DNA"/>
</dbReference>
<dbReference type="InterPro" id="IPR011701">
    <property type="entry name" value="MFS"/>
</dbReference>
<feature type="transmembrane region" description="Helical" evidence="8">
    <location>
        <begin position="20"/>
        <end position="39"/>
    </location>
</feature>
<keyword evidence="7 8" id="KW-0472">Membrane</keyword>
<proteinExistence type="inferred from homology"/>
<dbReference type="Gene3D" id="1.20.1250.20">
    <property type="entry name" value="MFS general substrate transporter like domains"/>
    <property type="match status" value="1"/>
</dbReference>
<keyword evidence="5 8" id="KW-0812">Transmembrane</keyword>
<dbReference type="NCBIfam" id="TIGR00711">
    <property type="entry name" value="efflux_EmrB"/>
    <property type="match status" value="1"/>
</dbReference>
<dbReference type="RefSeq" id="WP_152432593.1">
    <property type="nucleotide sequence ID" value="NZ_CBCSDK010000016.1"/>
</dbReference>
<dbReference type="PANTHER" id="PTHR42718">
    <property type="entry name" value="MAJOR FACILITATOR SUPERFAMILY MULTIDRUG TRANSPORTER MFSC"/>
    <property type="match status" value="1"/>
</dbReference>
<feature type="transmembrane region" description="Helical" evidence="8">
    <location>
        <begin position="278"/>
        <end position="302"/>
    </location>
</feature>
<dbReference type="Pfam" id="PF07690">
    <property type="entry name" value="MFS_1"/>
    <property type="match status" value="1"/>
</dbReference>
<evidence type="ECO:0000256" key="3">
    <source>
        <dbReference type="ARBA" id="ARBA00022448"/>
    </source>
</evidence>
<keyword evidence="6 8" id="KW-1133">Transmembrane helix</keyword>
<feature type="domain" description="Major facilitator superfamily (MFS) profile" evidence="9">
    <location>
        <begin position="22"/>
        <end position="520"/>
    </location>
</feature>
<feature type="transmembrane region" description="Helical" evidence="8">
    <location>
        <begin position="376"/>
        <end position="394"/>
    </location>
</feature>
<dbReference type="GO" id="GO:0005886">
    <property type="term" value="C:plasma membrane"/>
    <property type="evidence" value="ECO:0007669"/>
    <property type="project" value="UniProtKB-SubCell"/>
</dbReference>
<feature type="transmembrane region" description="Helical" evidence="8">
    <location>
        <begin position="491"/>
        <end position="514"/>
    </location>
</feature>
<feature type="transmembrane region" description="Helical" evidence="8">
    <location>
        <begin position="174"/>
        <end position="191"/>
    </location>
</feature>
<feature type="transmembrane region" description="Helical" evidence="8">
    <location>
        <begin position="211"/>
        <end position="227"/>
    </location>
</feature>
<dbReference type="PANTHER" id="PTHR42718:SF9">
    <property type="entry name" value="MAJOR FACILITATOR SUPERFAMILY MULTIDRUG TRANSPORTER MFSC"/>
    <property type="match status" value="1"/>
</dbReference>
<dbReference type="Proteomes" id="UP000326936">
    <property type="component" value="Plasmid pTHAF100_a"/>
</dbReference>
<organism evidence="10 11">
    <name type="scientific">Vibrio aquimaris</name>
    <dbReference type="NCBI Taxonomy" id="2587862"/>
    <lineage>
        <taxon>Bacteria</taxon>
        <taxon>Pseudomonadati</taxon>
        <taxon>Pseudomonadota</taxon>
        <taxon>Gammaproteobacteria</taxon>
        <taxon>Vibrionales</taxon>
        <taxon>Vibrionaceae</taxon>
        <taxon>Vibrio</taxon>
    </lineage>
</organism>
<feature type="transmembrane region" description="Helical" evidence="8">
    <location>
        <begin position="113"/>
        <end position="135"/>
    </location>
</feature>
<dbReference type="AlphaFoldDB" id="A0A5P9CQY9"/>
<feature type="transmembrane region" description="Helical" evidence="8">
    <location>
        <begin position="343"/>
        <end position="364"/>
    </location>
</feature>
<evidence type="ECO:0000256" key="2">
    <source>
        <dbReference type="ARBA" id="ARBA00008537"/>
    </source>
</evidence>
<geneLocation type="plasmid" evidence="11">
    <name>pthaf100_a</name>
</geneLocation>
<feature type="transmembrane region" description="Helical" evidence="8">
    <location>
        <begin position="88"/>
        <end position="107"/>
    </location>
</feature>
<evidence type="ECO:0000313" key="11">
    <source>
        <dbReference type="Proteomes" id="UP000326936"/>
    </source>
</evidence>
<dbReference type="PROSITE" id="PS00217">
    <property type="entry name" value="SUGAR_TRANSPORT_2"/>
    <property type="match status" value="1"/>
</dbReference>
<keyword evidence="4" id="KW-1003">Cell membrane</keyword>
<feature type="transmembrane region" description="Helical" evidence="8">
    <location>
        <begin position="314"/>
        <end position="336"/>
    </location>
</feature>
<evidence type="ECO:0000256" key="1">
    <source>
        <dbReference type="ARBA" id="ARBA00004651"/>
    </source>
</evidence>
<feature type="transmembrane region" description="Helical" evidence="8">
    <location>
        <begin position="239"/>
        <end position="258"/>
    </location>
</feature>
<name>A0A5P9CQY9_9VIBR</name>
<evidence type="ECO:0000259" key="9">
    <source>
        <dbReference type="PROSITE" id="PS50850"/>
    </source>
</evidence>
<protein>
    <submittedName>
        <fullName evidence="10">Multidrug export protein EmrB</fullName>
    </submittedName>
</protein>
<keyword evidence="11" id="KW-1185">Reference proteome</keyword>
<dbReference type="InterPro" id="IPR036259">
    <property type="entry name" value="MFS_trans_sf"/>
</dbReference>
<dbReference type="GO" id="GO:0022857">
    <property type="term" value="F:transmembrane transporter activity"/>
    <property type="evidence" value="ECO:0007669"/>
    <property type="project" value="InterPro"/>
</dbReference>
<reference evidence="10 11" key="1">
    <citation type="submission" date="2019-10" db="EMBL/GenBank/DDBJ databases">
        <title>Complete genome sequence of Vibrio sp. strain THAF100, isolated from non-filtered water from the water column of tank 6 of a marine aquarium containing stony-coral fragments. Water maintained at 26 degree C.</title>
        <authorList>
            <person name="Ruckert C."/>
            <person name="Franco A."/>
            <person name="Kalinowski J."/>
            <person name="Glaeser S."/>
        </authorList>
    </citation>
    <scope>NUCLEOTIDE SEQUENCE [LARGE SCALE GENOMIC DNA]</scope>
    <source>
        <strain evidence="10 11">THAF100</strain>
        <plasmid evidence="11">pthaf100_a</plasmid>
    </source>
</reference>
<dbReference type="SUPFAM" id="SSF103473">
    <property type="entry name" value="MFS general substrate transporter"/>
    <property type="match status" value="1"/>
</dbReference>
<feature type="transmembrane region" description="Helical" evidence="8">
    <location>
        <begin position="147"/>
        <end position="168"/>
    </location>
</feature>
<evidence type="ECO:0000313" key="10">
    <source>
        <dbReference type="EMBL" id="QFT28624.1"/>
    </source>
</evidence>
<gene>
    <name evidence="10" type="primary">emrB2</name>
    <name evidence="10" type="ORF">FIV01_19680</name>
</gene>
<evidence type="ECO:0000256" key="6">
    <source>
        <dbReference type="ARBA" id="ARBA00022989"/>
    </source>
</evidence>